<evidence type="ECO:0000313" key="2">
    <source>
        <dbReference type="EMBL" id="CAH3027305.1"/>
    </source>
</evidence>
<protein>
    <submittedName>
        <fullName evidence="2">Uncharacterized protein</fullName>
    </submittedName>
</protein>
<feature type="compositionally biased region" description="Acidic residues" evidence="1">
    <location>
        <begin position="75"/>
        <end position="96"/>
    </location>
</feature>
<reference evidence="2 3" key="1">
    <citation type="submission" date="2022-05" db="EMBL/GenBank/DDBJ databases">
        <authorList>
            <consortium name="Genoscope - CEA"/>
            <person name="William W."/>
        </authorList>
    </citation>
    <scope>NUCLEOTIDE SEQUENCE [LARGE SCALE GENOMIC DNA]</scope>
</reference>
<evidence type="ECO:0000256" key="1">
    <source>
        <dbReference type="SAM" id="MobiDB-lite"/>
    </source>
</evidence>
<gene>
    <name evidence="2" type="ORF">PEVE_00031259</name>
</gene>
<name>A0ABN8MCC9_9CNID</name>
<feature type="region of interest" description="Disordered" evidence="1">
    <location>
        <begin position="134"/>
        <end position="154"/>
    </location>
</feature>
<evidence type="ECO:0000313" key="3">
    <source>
        <dbReference type="Proteomes" id="UP001159427"/>
    </source>
</evidence>
<accession>A0ABN8MCC9</accession>
<proteinExistence type="predicted"/>
<keyword evidence="3" id="KW-1185">Reference proteome</keyword>
<comment type="caution">
    <text evidence="2">The sequence shown here is derived from an EMBL/GenBank/DDBJ whole genome shotgun (WGS) entry which is preliminary data.</text>
</comment>
<feature type="compositionally biased region" description="Basic and acidic residues" evidence="1">
    <location>
        <begin position="139"/>
        <end position="150"/>
    </location>
</feature>
<sequence length="243" mass="27083">MIRLEQIRVDPLAPEFAKPHPKQESIWARQYADSFVKAPLDDYPTPELVVDALRDGLSTGQDLLRSIDMAPNDTGEYEGGDNGCDDDDDDDDDDDHDGGGGCTGENWQGNGKGIEAKDWFYHLFRYPGNKFGRGSTIGDKPDDHPDRGDDIDTTNGITCLSGFERQEENERPLLKNNQNVDDLIDDVGITRKHSARVTVPGSGRQMYKATLTSFLNQDPTLSHDRYNEFARGKSTTQRDQGCV</sequence>
<organism evidence="2 3">
    <name type="scientific">Porites evermanni</name>
    <dbReference type="NCBI Taxonomy" id="104178"/>
    <lineage>
        <taxon>Eukaryota</taxon>
        <taxon>Metazoa</taxon>
        <taxon>Cnidaria</taxon>
        <taxon>Anthozoa</taxon>
        <taxon>Hexacorallia</taxon>
        <taxon>Scleractinia</taxon>
        <taxon>Fungiina</taxon>
        <taxon>Poritidae</taxon>
        <taxon>Porites</taxon>
    </lineage>
</organism>
<feature type="region of interest" description="Disordered" evidence="1">
    <location>
        <begin position="64"/>
        <end position="109"/>
    </location>
</feature>
<dbReference type="Proteomes" id="UP001159427">
    <property type="component" value="Unassembled WGS sequence"/>
</dbReference>
<dbReference type="EMBL" id="CALNXI010000446">
    <property type="protein sequence ID" value="CAH3027305.1"/>
    <property type="molecule type" value="Genomic_DNA"/>
</dbReference>